<feature type="transmembrane region" description="Helical" evidence="10">
    <location>
        <begin position="38"/>
        <end position="57"/>
    </location>
</feature>
<comment type="pathway">
    <text evidence="2">Secondary metabolite biosynthesis.</text>
</comment>
<evidence type="ECO:0000256" key="9">
    <source>
        <dbReference type="SAM" id="MobiDB-lite"/>
    </source>
</evidence>
<dbReference type="GO" id="GO:0005506">
    <property type="term" value="F:iron ion binding"/>
    <property type="evidence" value="ECO:0007669"/>
    <property type="project" value="InterPro"/>
</dbReference>
<dbReference type="PANTHER" id="PTHR24305:SF187">
    <property type="entry name" value="P450, PUTATIVE (EUROFUNG)-RELATED"/>
    <property type="match status" value="1"/>
</dbReference>
<keyword evidence="7 11" id="KW-0503">Monooxygenase</keyword>
<dbReference type="InterPro" id="IPR050121">
    <property type="entry name" value="Cytochrome_P450_monoxygenase"/>
</dbReference>
<evidence type="ECO:0000313" key="11">
    <source>
        <dbReference type="EMBL" id="OSD01693.1"/>
    </source>
</evidence>
<dbReference type="PRINTS" id="PR00465">
    <property type="entry name" value="EP450IV"/>
</dbReference>
<dbReference type="InterPro" id="IPR002403">
    <property type="entry name" value="Cyt_P450_E_grp-IV"/>
</dbReference>
<keyword evidence="12" id="KW-1185">Reference proteome</keyword>
<keyword evidence="8" id="KW-0349">Heme</keyword>
<name>A0A1Y2IM10_TRAC3</name>
<dbReference type="Pfam" id="PF00067">
    <property type="entry name" value="p450"/>
    <property type="match status" value="1"/>
</dbReference>
<sequence>MSVQGLLGSLNANDVLVGAVASGLLAHQIFKRYEPDSIPAHFALVLLPPALFSYLLASHVSSLRAILAAFGTYWSTLLLSIVVYRLSPWHPLARYPGPAYLRVSKLPMTYIAGTGKQHKFIKALHEKYGDAVRTGPNELSIRNPEAIPSVSTLPKGPRWINSKMAFSDQNSLIGEPDPHEHARRRKPWNRAFNSAALKGYEEIIARRLHALADGLAAQKGEVDLGKWIGYFSYDFMSDMAFGGGSEMIKNGDSGSNWHILEDGMASFHVIGQIPWIVRYARRVPRLAHIIQRMVSQGVGLAVQRVKNGSLSRDLFYYLNNEDGSEPTNPPFGETVSNGTLAMVAGADTTSIALSNLFYFVLSDPDVYARLRAEVDRYFPPGEDPLETKHHATMPFLNAVINETLRLVPVVPDGSQRRVAKGSGGRVAGPYYIPEGTITYVHLYSLHRDPRHFSPHPESFYPDRWLRSSSSSSPSPSPTPTPTAADATHAHNPAAYAPFSFGPANCVGRGLALQEMRMLVCLLVQRFDMRFPDRSVWDPRAYEEGLEDWFTIQKPPLRVVMTPRRT</sequence>
<dbReference type="EMBL" id="KZ084109">
    <property type="protein sequence ID" value="OSD01693.1"/>
    <property type="molecule type" value="Genomic_DNA"/>
</dbReference>
<evidence type="ECO:0000256" key="7">
    <source>
        <dbReference type="ARBA" id="ARBA00023033"/>
    </source>
</evidence>
<dbReference type="GO" id="GO:0020037">
    <property type="term" value="F:heme binding"/>
    <property type="evidence" value="ECO:0007669"/>
    <property type="project" value="InterPro"/>
</dbReference>
<protein>
    <submittedName>
        <fullName evidence="11">High nitrogen upregulated cytochrome P450 monooxygenase 2</fullName>
    </submittedName>
</protein>
<evidence type="ECO:0000256" key="1">
    <source>
        <dbReference type="ARBA" id="ARBA00001971"/>
    </source>
</evidence>
<keyword evidence="4 8" id="KW-0479">Metal-binding</keyword>
<keyword evidence="10" id="KW-0812">Transmembrane</keyword>
<accession>A0A1Y2IM10</accession>
<feature type="transmembrane region" description="Helical" evidence="10">
    <location>
        <begin position="6"/>
        <end position="26"/>
    </location>
</feature>
<dbReference type="AlphaFoldDB" id="A0A1Y2IM10"/>
<proteinExistence type="inferred from homology"/>
<feature type="transmembrane region" description="Helical" evidence="10">
    <location>
        <begin position="63"/>
        <end position="84"/>
    </location>
</feature>
<keyword evidence="6 8" id="KW-0408">Iron</keyword>
<dbReference type="PRINTS" id="PR00385">
    <property type="entry name" value="P450"/>
</dbReference>
<reference evidence="11 12" key="1">
    <citation type="journal article" date="2015" name="Biotechnol. Biofuels">
        <title>Enhanced degradation of softwood versus hardwood by the white-rot fungus Pycnoporus coccineus.</title>
        <authorList>
            <person name="Couturier M."/>
            <person name="Navarro D."/>
            <person name="Chevret D."/>
            <person name="Henrissat B."/>
            <person name="Piumi F."/>
            <person name="Ruiz-Duenas F.J."/>
            <person name="Martinez A.T."/>
            <person name="Grigoriev I.V."/>
            <person name="Riley R."/>
            <person name="Lipzen A."/>
            <person name="Berrin J.G."/>
            <person name="Master E.R."/>
            <person name="Rosso M.N."/>
        </authorList>
    </citation>
    <scope>NUCLEOTIDE SEQUENCE [LARGE SCALE GENOMIC DNA]</scope>
    <source>
        <strain evidence="11 12">BRFM310</strain>
    </source>
</reference>
<comment type="cofactor">
    <cofactor evidence="1 8">
        <name>heme</name>
        <dbReference type="ChEBI" id="CHEBI:30413"/>
    </cofactor>
</comment>
<keyword evidence="10" id="KW-0472">Membrane</keyword>
<dbReference type="Gene3D" id="1.10.630.10">
    <property type="entry name" value="Cytochrome P450"/>
    <property type="match status" value="1"/>
</dbReference>
<evidence type="ECO:0000256" key="8">
    <source>
        <dbReference type="PIRSR" id="PIRSR602403-1"/>
    </source>
</evidence>
<dbReference type="Proteomes" id="UP000193067">
    <property type="component" value="Unassembled WGS sequence"/>
</dbReference>
<dbReference type="CDD" id="cd11061">
    <property type="entry name" value="CYP67-like"/>
    <property type="match status" value="1"/>
</dbReference>
<keyword evidence="5" id="KW-0560">Oxidoreductase</keyword>
<evidence type="ECO:0000256" key="3">
    <source>
        <dbReference type="ARBA" id="ARBA00010617"/>
    </source>
</evidence>
<dbReference type="OrthoDB" id="6692864at2759"/>
<dbReference type="InterPro" id="IPR001128">
    <property type="entry name" value="Cyt_P450"/>
</dbReference>
<dbReference type="GO" id="GO:0016705">
    <property type="term" value="F:oxidoreductase activity, acting on paired donors, with incorporation or reduction of molecular oxygen"/>
    <property type="evidence" value="ECO:0007669"/>
    <property type="project" value="InterPro"/>
</dbReference>
<feature type="region of interest" description="Disordered" evidence="9">
    <location>
        <begin position="464"/>
        <end position="487"/>
    </location>
</feature>
<dbReference type="InterPro" id="IPR036396">
    <property type="entry name" value="Cyt_P450_sf"/>
</dbReference>
<evidence type="ECO:0000313" key="12">
    <source>
        <dbReference type="Proteomes" id="UP000193067"/>
    </source>
</evidence>
<keyword evidence="10" id="KW-1133">Transmembrane helix</keyword>
<gene>
    <name evidence="11" type="ORF">PYCCODRAFT_1468281</name>
</gene>
<dbReference type="PANTHER" id="PTHR24305">
    <property type="entry name" value="CYTOCHROME P450"/>
    <property type="match status" value="1"/>
</dbReference>
<dbReference type="GO" id="GO:0004497">
    <property type="term" value="F:monooxygenase activity"/>
    <property type="evidence" value="ECO:0007669"/>
    <property type="project" value="UniProtKB-KW"/>
</dbReference>
<evidence type="ECO:0000256" key="2">
    <source>
        <dbReference type="ARBA" id="ARBA00005179"/>
    </source>
</evidence>
<dbReference type="SUPFAM" id="SSF48264">
    <property type="entry name" value="Cytochrome P450"/>
    <property type="match status" value="1"/>
</dbReference>
<organism evidence="11 12">
    <name type="scientific">Trametes coccinea (strain BRFM310)</name>
    <name type="common">Pycnoporus coccineus</name>
    <dbReference type="NCBI Taxonomy" id="1353009"/>
    <lineage>
        <taxon>Eukaryota</taxon>
        <taxon>Fungi</taxon>
        <taxon>Dikarya</taxon>
        <taxon>Basidiomycota</taxon>
        <taxon>Agaricomycotina</taxon>
        <taxon>Agaricomycetes</taxon>
        <taxon>Polyporales</taxon>
        <taxon>Polyporaceae</taxon>
        <taxon>Trametes</taxon>
    </lineage>
</organism>
<evidence type="ECO:0000256" key="6">
    <source>
        <dbReference type="ARBA" id="ARBA00023004"/>
    </source>
</evidence>
<evidence type="ECO:0000256" key="4">
    <source>
        <dbReference type="ARBA" id="ARBA00022723"/>
    </source>
</evidence>
<dbReference type="STRING" id="1353009.A0A1Y2IM10"/>
<feature type="binding site" description="axial binding residue" evidence="8">
    <location>
        <position position="505"/>
    </location>
    <ligand>
        <name>heme</name>
        <dbReference type="ChEBI" id="CHEBI:30413"/>
    </ligand>
    <ligandPart>
        <name>Fe</name>
        <dbReference type="ChEBI" id="CHEBI:18248"/>
    </ligandPart>
</feature>
<evidence type="ECO:0000256" key="5">
    <source>
        <dbReference type="ARBA" id="ARBA00023002"/>
    </source>
</evidence>
<comment type="similarity">
    <text evidence="3">Belongs to the cytochrome P450 family.</text>
</comment>
<evidence type="ECO:0000256" key="10">
    <source>
        <dbReference type="SAM" id="Phobius"/>
    </source>
</evidence>